<feature type="compositionally biased region" description="Polar residues" evidence="1">
    <location>
        <begin position="33"/>
        <end position="42"/>
    </location>
</feature>
<proteinExistence type="predicted"/>
<protein>
    <submittedName>
        <fullName evidence="2">Myosin-binding protein 1-like</fullName>
    </submittedName>
</protein>
<name>A0A2Z7D7N4_9LAMI</name>
<accession>A0A2Z7D7N4</accession>
<dbReference type="Proteomes" id="UP000250235">
    <property type="component" value="Unassembled WGS sequence"/>
</dbReference>
<dbReference type="EMBL" id="KQ988534">
    <property type="protein sequence ID" value="KZV55471.1"/>
    <property type="molecule type" value="Genomic_DNA"/>
</dbReference>
<organism evidence="2 3">
    <name type="scientific">Dorcoceras hygrometricum</name>
    <dbReference type="NCBI Taxonomy" id="472368"/>
    <lineage>
        <taxon>Eukaryota</taxon>
        <taxon>Viridiplantae</taxon>
        <taxon>Streptophyta</taxon>
        <taxon>Embryophyta</taxon>
        <taxon>Tracheophyta</taxon>
        <taxon>Spermatophyta</taxon>
        <taxon>Magnoliopsida</taxon>
        <taxon>eudicotyledons</taxon>
        <taxon>Gunneridae</taxon>
        <taxon>Pentapetalae</taxon>
        <taxon>asterids</taxon>
        <taxon>lamiids</taxon>
        <taxon>Lamiales</taxon>
        <taxon>Gesneriaceae</taxon>
        <taxon>Didymocarpoideae</taxon>
        <taxon>Trichosporeae</taxon>
        <taxon>Loxocarpinae</taxon>
        <taxon>Dorcoceras</taxon>
    </lineage>
</organism>
<feature type="region of interest" description="Disordered" evidence="1">
    <location>
        <begin position="1"/>
        <end position="47"/>
    </location>
</feature>
<dbReference type="AlphaFoldDB" id="A0A2Z7D7N4"/>
<evidence type="ECO:0000256" key="1">
    <source>
        <dbReference type="SAM" id="MobiDB-lite"/>
    </source>
</evidence>
<reference evidence="2 3" key="1">
    <citation type="journal article" date="2015" name="Proc. Natl. Acad. Sci. U.S.A.">
        <title>The resurrection genome of Boea hygrometrica: A blueprint for survival of dehydration.</title>
        <authorList>
            <person name="Xiao L."/>
            <person name="Yang G."/>
            <person name="Zhang L."/>
            <person name="Yang X."/>
            <person name="Zhao S."/>
            <person name="Ji Z."/>
            <person name="Zhou Q."/>
            <person name="Hu M."/>
            <person name="Wang Y."/>
            <person name="Chen M."/>
            <person name="Xu Y."/>
            <person name="Jin H."/>
            <person name="Xiao X."/>
            <person name="Hu G."/>
            <person name="Bao F."/>
            <person name="Hu Y."/>
            <person name="Wan P."/>
            <person name="Li L."/>
            <person name="Deng X."/>
            <person name="Kuang T."/>
            <person name="Xiang C."/>
            <person name="Zhu J.K."/>
            <person name="Oliver M.J."/>
            <person name="He Y."/>
        </authorList>
    </citation>
    <scope>NUCLEOTIDE SEQUENCE [LARGE SCALE GENOMIC DNA]</scope>
    <source>
        <strain evidence="3">cv. XS01</strain>
    </source>
</reference>
<feature type="compositionally biased region" description="Gly residues" evidence="1">
    <location>
        <begin position="116"/>
        <end position="126"/>
    </location>
</feature>
<sequence length="141" mass="15155">MGCPGQARTKPRSNQPSQRCRRRRRTAAAANITCGSSRTSPHQARRTAARNLVRLAATVRLQHAPALDGSRNHLRKAAGQPATHGRPSHGAAPQFSGRDARQARIQSRAPMRAGEEGGAAAHGGGLRPYKNFFLFSIDSKS</sequence>
<gene>
    <name evidence="2" type="ORF">F511_15253</name>
</gene>
<feature type="region of interest" description="Disordered" evidence="1">
    <location>
        <begin position="63"/>
        <end position="127"/>
    </location>
</feature>
<evidence type="ECO:0000313" key="3">
    <source>
        <dbReference type="Proteomes" id="UP000250235"/>
    </source>
</evidence>
<keyword evidence="3" id="KW-1185">Reference proteome</keyword>
<evidence type="ECO:0000313" key="2">
    <source>
        <dbReference type="EMBL" id="KZV55471.1"/>
    </source>
</evidence>